<dbReference type="EMBL" id="BMQN01000004">
    <property type="protein sequence ID" value="GGR95509.1"/>
    <property type="molecule type" value="Genomic_DNA"/>
</dbReference>
<dbReference type="InterPro" id="IPR036291">
    <property type="entry name" value="NAD(P)-bd_dom_sf"/>
</dbReference>
<dbReference type="SUPFAM" id="SSF51735">
    <property type="entry name" value="NAD(P)-binding Rossmann-fold domains"/>
    <property type="match status" value="1"/>
</dbReference>
<evidence type="ECO:0000259" key="1">
    <source>
        <dbReference type="Pfam" id="PF13460"/>
    </source>
</evidence>
<sequence length="232" mass="23904">MPGEPWQIARSRRPEGRTLRSMNLAVIGAAGGVGRRVAAQAAASGHQVRALVRTPEQAAQLEALGTQPVLGDLTGNWTAVLDGADAVVWAAGAGASGNFQAIDGDALIAVTDELARRAAMGGPRRVVVVSSMGVDRPEQMPPFLTAVLRVKAISDAHVQASGLEWTVIRPGGLTDAPGTSRVSAGMPAPRGMIARDDVAAVVLACLNEPRSVRRTFEVVAGDTPVAQVVAAL</sequence>
<evidence type="ECO:0000313" key="2">
    <source>
        <dbReference type="EMBL" id="GGR95509.1"/>
    </source>
</evidence>
<proteinExistence type="predicted"/>
<feature type="domain" description="NAD(P)-binding" evidence="1">
    <location>
        <begin position="28"/>
        <end position="209"/>
    </location>
</feature>
<comment type="caution">
    <text evidence="2">The sequence shown here is derived from an EMBL/GenBank/DDBJ whole genome shotgun (WGS) entry which is preliminary data.</text>
</comment>
<accession>A0ABQ2S706</accession>
<dbReference type="Gene3D" id="3.40.50.720">
    <property type="entry name" value="NAD(P)-binding Rossmann-like Domain"/>
    <property type="match status" value="1"/>
</dbReference>
<dbReference type="PANTHER" id="PTHR15020:SF50">
    <property type="entry name" value="UPF0659 PROTEIN YMR090W"/>
    <property type="match status" value="1"/>
</dbReference>
<gene>
    <name evidence="2" type="primary">yhfK</name>
    <name evidence="2" type="ORF">GCM10008960_23050</name>
</gene>
<protein>
    <submittedName>
        <fullName evidence="2">Sugar epimerase YhfK</fullName>
    </submittedName>
</protein>
<dbReference type="Pfam" id="PF13460">
    <property type="entry name" value="NAD_binding_10"/>
    <property type="match status" value="1"/>
</dbReference>
<dbReference type="PANTHER" id="PTHR15020">
    <property type="entry name" value="FLAVIN REDUCTASE-RELATED"/>
    <property type="match status" value="1"/>
</dbReference>
<name>A0ABQ2S706_9DEIO</name>
<dbReference type="Proteomes" id="UP000644548">
    <property type="component" value="Unassembled WGS sequence"/>
</dbReference>
<organism evidence="2 3">
    <name type="scientific">Deinococcus sedimenti</name>
    <dbReference type="NCBI Taxonomy" id="1867090"/>
    <lineage>
        <taxon>Bacteria</taxon>
        <taxon>Thermotogati</taxon>
        <taxon>Deinococcota</taxon>
        <taxon>Deinococci</taxon>
        <taxon>Deinococcales</taxon>
        <taxon>Deinococcaceae</taxon>
        <taxon>Deinococcus</taxon>
    </lineage>
</organism>
<keyword evidence="3" id="KW-1185">Reference proteome</keyword>
<reference evidence="3" key="1">
    <citation type="journal article" date="2019" name="Int. J. Syst. Evol. Microbiol.">
        <title>The Global Catalogue of Microorganisms (GCM) 10K type strain sequencing project: providing services to taxonomists for standard genome sequencing and annotation.</title>
        <authorList>
            <consortium name="The Broad Institute Genomics Platform"/>
            <consortium name="The Broad Institute Genome Sequencing Center for Infectious Disease"/>
            <person name="Wu L."/>
            <person name="Ma J."/>
        </authorList>
    </citation>
    <scope>NUCLEOTIDE SEQUENCE [LARGE SCALE GENOMIC DNA]</scope>
    <source>
        <strain evidence="3">JCM 31405</strain>
    </source>
</reference>
<evidence type="ECO:0000313" key="3">
    <source>
        <dbReference type="Proteomes" id="UP000644548"/>
    </source>
</evidence>
<dbReference type="InterPro" id="IPR016040">
    <property type="entry name" value="NAD(P)-bd_dom"/>
</dbReference>
<dbReference type="CDD" id="cd05243">
    <property type="entry name" value="SDR_a5"/>
    <property type="match status" value="1"/>
</dbReference>